<evidence type="ECO:0000259" key="1">
    <source>
        <dbReference type="Pfam" id="PF01266"/>
    </source>
</evidence>
<dbReference type="Gene3D" id="3.30.9.10">
    <property type="entry name" value="D-Amino Acid Oxidase, subunit A, domain 2"/>
    <property type="match status" value="1"/>
</dbReference>
<evidence type="ECO:0000313" key="2">
    <source>
        <dbReference type="EMBL" id="MFC4105480.1"/>
    </source>
</evidence>
<evidence type="ECO:0000313" key="3">
    <source>
        <dbReference type="Proteomes" id="UP001595868"/>
    </source>
</evidence>
<dbReference type="GO" id="GO:0016491">
    <property type="term" value="F:oxidoreductase activity"/>
    <property type="evidence" value="ECO:0007669"/>
    <property type="project" value="UniProtKB-KW"/>
</dbReference>
<proteinExistence type="predicted"/>
<name>A0ABV8KHA6_9ACTN</name>
<dbReference type="EC" id="1.-.-.-" evidence="2"/>
<keyword evidence="2" id="KW-0560">Oxidoreductase</keyword>
<protein>
    <submittedName>
        <fullName evidence="2">NAD(P)/FAD-dependent oxidoreductase</fullName>
        <ecNumber evidence="2">1.-.-.-</ecNumber>
    </submittedName>
</protein>
<dbReference type="Pfam" id="PF01266">
    <property type="entry name" value="DAO"/>
    <property type="match status" value="1"/>
</dbReference>
<dbReference type="InterPro" id="IPR006076">
    <property type="entry name" value="FAD-dep_OxRdtase"/>
</dbReference>
<feature type="domain" description="FAD dependent oxidoreductase" evidence="1">
    <location>
        <begin position="5"/>
        <end position="294"/>
    </location>
</feature>
<dbReference type="PANTHER" id="PTHR13847">
    <property type="entry name" value="SARCOSINE DEHYDROGENASE-RELATED"/>
    <property type="match status" value="1"/>
</dbReference>
<accession>A0ABV8KHA6</accession>
<dbReference type="RefSeq" id="WP_377542566.1">
    <property type="nucleotide sequence ID" value="NZ_JBHSBN010000003.1"/>
</dbReference>
<organism evidence="2 3">
    <name type="scientific">Micromonospora zhanjiangensis</name>
    <dbReference type="NCBI Taxonomy" id="1522057"/>
    <lineage>
        <taxon>Bacteria</taxon>
        <taxon>Bacillati</taxon>
        <taxon>Actinomycetota</taxon>
        <taxon>Actinomycetes</taxon>
        <taxon>Micromonosporales</taxon>
        <taxon>Micromonosporaceae</taxon>
        <taxon>Micromonospora</taxon>
    </lineage>
</organism>
<sequence length="391" mass="41220">MITYDTVVIGGGIAGLLTALRLARNGQAVAVVEADRLGSGATCANHGMLHSGALYVRQHGHIVRHCREAAQAFSVLLTDAEIPTDEAVYVLPGAEVDNYVALLDHHGIAYQATDSYHVDELNRSAIHTHALLRIRERAFSSRRIVATLAGQCLAAGVTIITGAAVNQIAVTSGKVTGVRLGATELLHARQVVNAAGIGTARLLADLGSRQASLLKSRLDMMIHFPSARLTRGFIFAELHRPVIMPAIGGGALSSFFGGVQPQITGRRTYPVDLHRAAALLRQTIDALTPETIEPDAAVAYVAGKTDYIGSVHSENGVVNPGFHVIDHDTVDGLAGLHTVITGKMTLAFHASKAVADAILGADLPLVVHPENGRETPPALLAVEPWASPARL</sequence>
<dbReference type="PRINTS" id="PR00411">
    <property type="entry name" value="PNDRDTASEI"/>
</dbReference>
<dbReference type="InterPro" id="IPR036188">
    <property type="entry name" value="FAD/NAD-bd_sf"/>
</dbReference>
<keyword evidence="3" id="KW-1185">Reference proteome</keyword>
<dbReference type="EMBL" id="JBHSBN010000003">
    <property type="protein sequence ID" value="MFC4105480.1"/>
    <property type="molecule type" value="Genomic_DNA"/>
</dbReference>
<comment type="caution">
    <text evidence="2">The sequence shown here is derived from an EMBL/GenBank/DDBJ whole genome shotgun (WGS) entry which is preliminary data.</text>
</comment>
<gene>
    <name evidence="2" type="ORF">ACFOX0_05945</name>
</gene>
<dbReference type="SUPFAM" id="SSF51905">
    <property type="entry name" value="FAD/NAD(P)-binding domain"/>
    <property type="match status" value="1"/>
</dbReference>
<dbReference type="Gene3D" id="3.50.50.60">
    <property type="entry name" value="FAD/NAD(P)-binding domain"/>
    <property type="match status" value="1"/>
</dbReference>
<reference evidence="3" key="1">
    <citation type="journal article" date="2019" name="Int. J. Syst. Evol. Microbiol.">
        <title>The Global Catalogue of Microorganisms (GCM) 10K type strain sequencing project: providing services to taxonomists for standard genome sequencing and annotation.</title>
        <authorList>
            <consortium name="The Broad Institute Genomics Platform"/>
            <consortium name="The Broad Institute Genome Sequencing Center for Infectious Disease"/>
            <person name="Wu L."/>
            <person name="Ma J."/>
        </authorList>
    </citation>
    <scope>NUCLEOTIDE SEQUENCE [LARGE SCALE GENOMIC DNA]</scope>
    <source>
        <strain evidence="3">2902at01</strain>
    </source>
</reference>
<dbReference type="Proteomes" id="UP001595868">
    <property type="component" value="Unassembled WGS sequence"/>
</dbReference>